<dbReference type="EMBL" id="MLBF01000256">
    <property type="protein sequence ID" value="OLN24301.1"/>
    <property type="molecule type" value="Genomic_DNA"/>
</dbReference>
<dbReference type="Proteomes" id="UP000186102">
    <property type="component" value="Unassembled WGS sequence"/>
</dbReference>
<gene>
    <name evidence="1" type="ORF">DSOL_5449</name>
</gene>
<sequence length="41" mass="4887">MLGDQINQEKARRIYESYLKKYPGNLSSPFIFRDIHRNMVG</sequence>
<proteinExistence type="predicted"/>
<evidence type="ECO:0000313" key="2">
    <source>
        <dbReference type="Proteomes" id="UP000186102"/>
    </source>
</evidence>
<dbReference type="AlphaFoldDB" id="A0A1Q8QAG4"/>
<protein>
    <submittedName>
        <fullName evidence="1">Uncharacterized protein</fullName>
    </submittedName>
</protein>
<comment type="caution">
    <text evidence="1">The sequence shown here is derived from an EMBL/GenBank/DDBJ whole genome shotgun (WGS) entry which is preliminary data.</text>
</comment>
<organism evidence="1 2">
    <name type="scientific">Desulfosporosinus metallidurans</name>
    <dbReference type="NCBI Taxonomy" id="1888891"/>
    <lineage>
        <taxon>Bacteria</taxon>
        <taxon>Bacillati</taxon>
        <taxon>Bacillota</taxon>
        <taxon>Clostridia</taxon>
        <taxon>Eubacteriales</taxon>
        <taxon>Desulfitobacteriaceae</taxon>
        <taxon>Desulfosporosinus</taxon>
    </lineage>
</organism>
<name>A0A1Q8QAG4_9FIRM</name>
<accession>A0A1Q8QAG4</accession>
<keyword evidence="2" id="KW-1185">Reference proteome</keyword>
<reference evidence="1 2" key="1">
    <citation type="submission" date="2016-09" db="EMBL/GenBank/DDBJ databases">
        <title>Complete genome of Desulfosporosinus sp. OL.</title>
        <authorList>
            <person name="Mardanov A."/>
            <person name="Beletsky A."/>
            <person name="Panova A."/>
            <person name="Karnachuk O."/>
            <person name="Ravin N."/>
        </authorList>
    </citation>
    <scope>NUCLEOTIDE SEQUENCE [LARGE SCALE GENOMIC DNA]</scope>
    <source>
        <strain evidence="1 2">OL</strain>
    </source>
</reference>
<evidence type="ECO:0000313" key="1">
    <source>
        <dbReference type="EMBL" id="OLN24301.1"/>
    </source>
</evidence>